<dbReference type="PROSITE" id="PS50887">
    <property type="entry name" value="GGDEF"/>
    <property type="match status" value="1"/>
</dbReference>
<evidence type="ECO:0000313" key="4">
    <source>
        <dbReference type="EMBL" id="MBC8336795.1"/>
    </source>
</evidence>
<dbReference type="InterPro" id="IPR011006">
    <property type="entry name" value="CheY-like_superfamily"/>
</dbReference>
<evidence type="ECO:0000256" key="1">
    <source>
        <dbReference type="PROSITE-ProRule" id="PRU00169"/>
    </source>
</evidence>
<feature type="domain" description="GGDEF" evidence="3">
    <location>
        <begin position="180"/>
        <end position="309"/>
    </location>
</feature>
<dbReference type="GO" id="GO:0043709">
    <property type="term" value="P:cell adhesion involved in single-species biofilm formation"/>
    <property type="evidence" value="ECO:0007669"/>
    <property type="project" value="TreeGrafter"/>
</dbReference>
<dbReference type="PANTHER" id="PTHR45138:SF6">
    <property type="entry name" value="DIGUANYLATE CYCLASE DGCN"/>
    <property type="match status" value="1"/>
</dbReference>
<dbReference type="EMBL" id="JACNJN010000194">
    <property type="protein sequence ID" value="MBC8336795.1"/>
    <property type="molecule type" value="Genomic_DNA"/>
</dbReference>
<evidence type="ECO:0000313" key="5">
    <source>
        <dbReference type="Proteomes" id="UP000614469"/>
    </source>
</evidence>
<feature type="domain" description="Response regulatory" evidence="2">
    <location>
        <begin position="15"/>
        <end position="129"/>
    </location>
</feature>
<dbReference type="Pfam" id="PF00072">
    <property type="entry name" value="Response_reg"/>
    <property type="match status" value="1"/>
</dbReference>
<dbReference type="InterPro" id="IPR043128">
    <property type="entry name" value="Rev_trsase/Diguanyl_cyclase"/>
</dbReference>
<dbReference type="Gene3D" id="3.40.50.2300">
    <property type="match status" value="1"/>
</dbReference>
<dbReference type="SUPFAM" id="SSF55073">
    <property type="entry name" value="Nucleotide cyclase"/>
    <property type="match status" value="1"/>
</dbReference>
<comment type="caution">
    <text evidence="4">The sequence shown here is derived from an EMBL/GenBank/DDBJ whole genome shotgun (WGS) entry which is preliminary data.</text>
</comment>
<dbReference type="NCBIfam" id="TIGR00254">
    <property type="entry name" value="GGDEF"/>
    <property type="match status" value="1"/>
</dbReference>
<evidence type="ECO:0000259" key="3">
    <source>
        <dbReference type="PROSITE" id="PS50887"/>
    </source>
</evidence>
<name>A0A8J6TJR5_9CHLR</name>
<accession>A0A8J6TJR5</accession>
<dbReference type="GO" id="GO:1902201">
    <property type="term" value="P:negative regulation of bacterial-type flagellum-dependent cell motility"/>
    <property type="evidence" value="ECO:0007669"/>
    <property type="project" value="TreeGrafter"/>
</dbReference>
<dbReference type="FunFam" id="3.30.70.270:FF:000001">
    <property type="entry name" value="Diguanylate cyclase domain protein"/>
    <property type="match status" value="1"/>
</dbReference>
<dbReference type="SUPFAM" id="SSF52172">
    <property type="entry name" value="CheY-like"/>
    <property type="match status" value="1"/>
</dbReference>
<dbReference type="SMART" id="SM00267">
    <property type="entry name" value="GGDEF"/>
    <property type="match status" value="1"/>
</dbReference>
<evidence type="ECO:0000259" key="2">
    <source>
        <dbReference type="PROSITE" id="PS50110"/>
    </source>
</evidence>
<reference evidence="4 5" key="1">
    <citation type="submission" date="2020-08" db="EMBL/GenBank/DDBJ databases">
        <title>Bridging the membrane lipid divide: bacteria of the FCB group superphylum have the potential to synthesize archaeal ether lipids.</title>
        <authorList>
            <person name="Villanueva L."/>
            <person name="Von Meijenfeldt F.A.B."/>
            <person name="Westbye A.B."/>
            <person name="Yadav S."/>
            <person name="Hopmans E.C."/>
            <person name="Dutilh B.E."/>
            <person name="Sinninghe Damste J.S."/>
        </authorList>
    </citation>
    <scope>NUCLEOTIDE SEQUENCE [LARGE SCALE GENOMIC DNA]</scope>
    <source>
        <strain evidence="4">NIOZ-UU36</strain>
    </source>
</reference>
<keyword evidence="1" id="KW-0597">Phosphoprotein</keyword>
<dbReference type="Gene3D" id="3.30.70.270">
    <property type="match status" value="1"/>
</dbReference>
<gene>
    <name evidence="4" type="ORF">H8E29_16150</name>
</gene>
<dbReference type="GO" id="GO:0052621">
    <property type="term" value="F:diguanylate cyclase activity"/>
    <property type="evidence" value="ECO:0007669"/>
    <property type="project" value="TreeGrafter"/>
</dbReference>
<proteinExistence type="predicted"/>
<sequence length="309" mass="34724">MRNNITNNQITGGASILIADDNENFLALITRRVEKMGHRVVAVTDGSKAIEAIKNDKFDLLILDMQMPGVSGLDVIQSTQKYAPDLAIIVITGHGSIENAVEALRYRVFDYLTKPLESLKVFEITVHRALNQVHQSKENARLLEEIQHMAEFDPLTGLYNRHRMNSELVKEIEHAKRLKHPLSLMMVDIDGMKRINDTLGHVIGDEVLSLVGQVLKKDIRTIDIAFRFGGDEFLVINPGINGKEARVLACRIFDNIRELDFVDVDISISIGIAQWNESYLGADDFVQAADHAMYQSKNSVDQFVTVINE</sequence>
<dbReference type="InterPro" id="IPR029787">
    <property type="entry name" value="Nucleotide_cyclase"/>
</dbReference>
<dbReference type="GO" id="GO:0000160">
    <property type="term" value="P:phosphorelay signal transduction system"/>
    <property type="evidence" value="ECO:0007669"/>
    <property type="project" value="InterPro"/>
</dbReference>
<protein>
    <submittedName>
        <fullName evidence="4">Diguanylate cyclase</fullName>
    </submittedName>
</protein>
<dbReference type="Pfam" id="PF00990">
    <property type="entry name" value="GGDEF"/>
    <property type="match status" value="1"/>
</dbReference>
<dbReference type="PROSITE" id="PS50110">
    <property type="entry name" value="RESPONSE_REGULATORY"/>
    <property type="match status" value="1"/>
</dbReference>
<dbReference type="InterPro" id="IPR001789">
    <property type="entry name" value="Sig_transdc_resp-reg_receiver"/>
</dbReference>
<dbReference type="GO" id="GO:0005886">
    <property type="term" value="C:plasma membrane"/>
    <property type="evidence" value="ECO:0007669"/>
    <property type="project" value="TreeGrafter"/>
</dbReference>
<dbReference type="Proteomes" id="UP000614469">
    <property type="component" value="Unassembled WGS sequence"/>
</dbReference>
<dbReference type="InterPro" id="IPR000160">
    <property type="entry name" value="GGDEF_dom"/>
</dbReference>
<feature type="modified residue" description="4-aspartylphosphate" evidence="1">
    <location>
        <position position="64"/>
    </location>
</feature>
<organism evidence="4 5">
    <name type="scientific">Candidatus Desulfolinea nitratireducens</name>
    <dbReference type="NCBI Taxonomy" id="2841698"/>
    <lineage>
        <taxon>Bacteria</taxon>
        <taxon>Bacillati</taxon>
        <taxon>Chloroflexota</taxon>
        <taxon>Anaerolineae</taxon>
        <taxon>Anaerolineales</taxon>
        <taxon>Anaerolineales incertae sedis</taxon>
        <taxon>Candidatus Desulfolinea</taxon>
    </lineage>
</organism>
<dbReference type="SMART" id="SM00448">
    <property type="entry name" value="REC"/>
    <property type="match status" value="1"/>
</dbReference>
<dbReference type="PANTHER" id="PTHR45138">
    <property type="entry name" value="REGULATORY COMPONENTS OF SENSORY TRANSDUCTION SYSTEM"/>
    <property type="match status" value="1"/>
</dbReference>
<dbReference type="AlphaFoldDB" id="A0A8J6TJR5"/>
<dbReference type="InterPro" id="IPR050469">
    <property type="entry name" value="Diguanylate_Cyclase"/>
</dbReference>
<dbReference type="CDD" id="cd01949">
    <property type="entry name" value="GGDEF"/>
    <property type="match status" value="1"/>
</dbReference>